<dbReference type="AlphaFoldDB" id="A0A1F5ZHG3"/>
<dbReference type="SUPFAM" id="SSF54534">
    <property type="entry name" value="FKBP-like"/>
    <property type="match status" value="1"/>
</dbReference>
<dbReference type="GO" id="GO:0006354">
    <property type="term" value="P:DNA-templated transcription elongation"/>
    <property type="evidence" value="ECO:0007669"/>
    <property type="project" value="TreeGrafter"/>
</dbReference>
<evidence type="ECO:0000259" key="4">
    <source>
        <dbReference type="Pfam" id="PF03449"/>
    </source>
</evidence>
<dbReference type="InterPro" id="IPR023459">
    <property type="entry name" value="Tscrpt_elong_fac_GreA/B_fam"/>
</dbReference>
<dbReference type="Gene3D" id="3.10.50.30">
    <property type="entry name" value="Transcription elongation factor, GreA/GreB, C-terminal domain"/>
    <property type="match status" value="1"/>
</dbReference>
<dbReference type="InterPro" id="IPR022691">
    <property type="entry name" value="Tscrpt_elong_fac_GreA/B_N"/>
</dbReference>
<organism evidence="5 6">
    <name type="scientific">Candidatus Gottesmanbacteria bacterium RBG_13_45_10</name>
    <dbReference type="NCBI Taxonomy" id="1798370"/>
    <lineage>
        <taxon>Bacteria</taxon>
        <taxon>Candidatus Gottesmaniibacteriota</taxon>
    </lineage>
</organism>
<gene>
    <name evidence="5" type="ORF">A2Z00_04920</name>
</gene>
<dbReference type="InterPro" id="IPR036953">
    <property type="entry name" value="GreA/GreB_C_sf"/>
</dbReference>
<dbReference type="PANTHER" id="PTHR30437">
    <property type="entry name" value="TRANSCRIPTION ELONGATION FACTOR GREA"/>
    <property type="match status" value="1"/>
</dbReference>
<dbReference type="PANTHER" id="PTHR30437:SF4">
    <property type="entry name" value="TRANSCRIPTION ELONGATION FACTOR GREA"/>
    <property type="match status" value="1"/>
</dbReference>
<evidence type="ECO:0000256" key="1">
    <source>
        <dbReference type="ARBA" id="ARBA00023015"/>
    </source>
</evidence>
<dbReference type="GO" id="GO:0003677">
    <property type="term" value="F:DNA binding"/>
    <property type="evidence" value="ECO:0007669"/>
    <property type="project" value="InterPro"/>
</dbReference>
<dbReference type="GO" id="GO:0070063">
    <property type="term" value="F:RNA polymerase binding"/>
    <property type="evidence" value="ECO:0007669"/>
    <property type="project" value="InterPro"/>
</dbReference>
<dbReference type="Proteomes" id="UP000177268">
    <property type="component" value="Unassembled WGS sequence"/>
</dbReference>
<dbReference type="PIRSF" id="PIRSF006092">
    <property type="entry name" value="GreA_GreB"/>
    <property type="match status" value="1"/>
</dbReference>
<dbReference type="Pfam" id="PF03449">
    <property type="entry name" value="GreA_GreB_N"/>
    <property type="match status" value="1"/>
</dbReference>
<keyword evidence="2" id="KW-0804">Transcription</keyword>
<dbReference type="STRING" id="1798370.A2Z00_04920"/>
<dbReference type="InterPro" id="IPR036805">
    <property type="entry name" value="Tscrpt_elong_fac_GreA/B_N_sf"/>
</dbReference>
<reference evidence="5 6" key="1">
    <citation type="journal article" date="2016" name="Nat. Commun.">
        <title>Thousands of microbial genomes shed light on interconnected biogeochemical processes in an aquifer system.</title>
        <authorList>
            <person name="Anantharaman K."/>
            <person name="Brown C.T."/>
            <person name="Hug L.A."/>
            <person name="Sharon I."/>
            <person name="Castelle C.J."/>
            <person name="Probst A.J."/>
            <person name="Thomas B.C."/>
            <person name="Singh A."/>
            <person name="Wilkins M.J."/>
            <person name="Karaoz U."/>
            <person name="Brodie E.L."/>
            <person name="Williams K.H."/>
            <person name="Hubbard S.S."/>
            <person name="Banfield J.F."/>
        </authorList>
    </citation>
    <scope>NUCLEOTIDE SEQUENCE [LARGE SCALE GENOMIC DNA]</scope>
</reference>
<dbReference type="Pfam" id="PF01272">
    <property type="entry name" value="GreA_GreB"/>
    <property type="match status" value="1"/>
</dbReference>
<comment type="caution">
    <text evidence="5">The sequence shown here is derived from an EMBL/GenBank/DDBJ whole genome shotgun (WGS) entry which is preliminary data.</text>
</comment>
<evidence type="ECO:0000313" key="5">
    <source>
        <dbReference type="EMBL" id="OGG11552.1"/>
    </source>
</evidence>
<evidence type="ECO:0008006" key="7">
    <source>
        <dbReference type="Google" id="ProtNLM"/>
    </source>
</evidence>
<feature type="domain" description="Transcription elongation factor GreA/GreB C-terminal" evidence="3">
    <location>
        <begin position="84"/>
        <end position="155"/>
    </location>
</feature>
<dbReference type="InterPro" id="IPR001437">
    <property type="entry name" value="Tscrpt_elong_fac_GreA/B_C"/>
</dbReference>
<dbReference type="GO" id="GO:0032784">
    <property type="term" value="P:regulation of DNA-templated transcription elongation"/>
    <property type="evidence" value="ECO:0007669"/>
    <property type="project" value="InterPro"/>
</dbReference>
<keyword evidence="1" id="KW-0805">Transcription regulation</keyword>
<dbReference type="EMBL" id="MFIZ01000024">
    <property type="protein sequence ID" value="OGG11552.1"/>
    <property type="molecule type" value="Genomic_DNA"/>
</dbReference>
<name>A0A1F5ZHG3_9BACT</name>
<protein>
    <recommendedName>
        <fullName evidence="7">Transcription elongation factor GreA</fullName>
    </recommendedName>
</protein>
<evidence type="ECO:0000256" key="2">
    <source>
        <dbReference type="ARBA" id="ARBA00023163"/>
    </source>
</evidence>
<evidence type="ECO:0000259" key="3">
    <source>
        <dbReference type="Pfam" id="PF01272"/>
    </source>
</evidence>
<feature type="domain" description="Transcription elongation factor GreA/GreB N-terminal" evidence="4">
    <location>
        <begin position="9"/>
        <end position="71"/>
    </location>
</feature>
<accession>A0A1F5ZHG3</accession>
<dbReference type="SUPFAM" id="SSF46557">
    <property type="entry name" value="GreA transcript cleavage protein, N-terminal domain"/>
    <property type="match status" value="1"/>
</dbReference>
<proteinExistence type="predicted"/>
<evidence type="ECO:0000313" key="6">
    <source>
        <dbReference type="Proteomes" id="UP000177268"/>
    </source>
</evidence>
<sequence length="155" mass="17254">MFPKKEARIPFTREGYDKIFTQRDTLLAERPDAVENLRKAREMGDLSENGYYKAARARLSFLDSRLRRLARLVRLGVVVASSGSGRVEIGSNVTITDGKTTHTYTIVGGYESDPSKNTISYISPIGKALMGKREKDVVEVGIPKGIVRYTVIKVT</sequence>
<dbReference type="Gene3D" id="1.10.287.180">
    <property type="entry name" value="Transcription elongation factor, GreA/GreB, N-terminal domain"/>
    <property type="match status" value="1"/>
</dbReference>